<evidence type="ECO:0000313" key="1">
    <source>
        <dbReference type="EMBL" id="KAG6778965.1"/>
    </source>
</evidence>
<evidence type="ECO:0000313" key="2">
    <source>
        <dbReference type="Proteomes" id="UP000886885"/>
    </source>
</evidence>
<dbReference type="EMBL" id="JAAWWB010000007">
    <property type="protein sequence ID" value="KAG6778965.1"/>
    <property type="molecule type" value="Genomic_DNA"/>
</dbReference>
<name>A0A8X8A1N6_POPTO</name>
<reference evidence="1" key="1">
    <citation type="journal article" date="2020" name="bioRxiv">
        <title>Hybrid origin of Populus tomentosa Carr. identified through genome sequencing and phylogenomic analysis.</title>
        <authorList>
            <person name="An X."/>
            <person name="Gao K."/>
            <person name="Chen Z."/>
            <person name="Li J."/>
            <person name="Yang X."/>
            <person name="Yang X."/>
            <person name="Zhou J."/>
            <person name="Guo T."/>
            <person name="Zhao T."/>
            <person name="Huang S."/>
            <person name="Miao D."/>
            <person name="Khan W.U."/>
            <person name="Rao P."/>
            <person name="Ye M."/>
            <person name="Lei B."/>
            <person name="Liao W."/>
            <person name="Wang J."/>
            <person name="Ji L."/>
            <person name="Li Y."/>
            <person name="Guo B."/>
            <person name="Mustafa N.S."/>
            <person name="Li S."/>
            <person name="Yun Q."/>
            <person name="Keller S.R."/>
            <person name="Mao J."/>
            <person name="Zhang R."/>
            <person name="Strauss S.H."/>
        </authorList>
    </citation>
    <scope>NUCLEOTIDE SEQUENCE</scope>
    <source>
        <strain evidence="1">GM15</strain>
        <tissue evidence="1">Leaf</tissue>
    </source>
</reference>
<evidence type="ECO:0008006" key="3">
    <source>
        <dbReference type="Google" id="ProtNLM"/>
    </source>
</evidence>
<comment type="caution">
    <text evidence="1">The sequence shown here is derived from an EMBL/GenBank/DDBJ whole genome shotgun (WGS) entry which is preliminary data.</text>
</comment>
<dbReference type="AlphaFoldDB" id="A0A8X8A1N6"/>
<gene>
    <name evidence="1" type="ORF">POTOM_015328</name>
</gene>
<dbReference type="Proteomes" id="UP000886885">
    <property type="component" value="Chromosome 4A"/>
</dbReference>
<protein>
    <recommendedName>
        <fullName evidence="3">GAG-pre-integrase domain-containing protein</fullName>
    </recommendedName>
</protein>
<sequence length="194" mass="21288">MFRCTVRKSPQLPPMRGSCEDGVYPVKQYPSSSQAQAITFAGTRASFDRWHQRLGHPSSKLYILVAVERKCSVPGGVGVAAAGCDGGRWMRESDDNNCSFLSAAVQGRWEGEGNKSMMLAVLVCLSFPPVRLASGLSSGEAGRRLLRLVEGEEDGAMVWRSLMSVFRRRLTREMRKKMVSGGWKSRAEGEIAGL</sequence>
<proteinExistence type="predicted"/>
<accession>A0A8X8A1N6</accession>
<organism evidence="1 2">
    <name type="scientific">Populus tomentosa</name>
    <name type="common">Chinese white poplar</name>
    <dbReference type="NCBI Taxonomy" id="118781"/>
    <lineage>
        <taxon>Eukaryota</taxon>
        <taxon>Viridiplantae</taxon>
        <taxon>Streptophyta</taxon>
        <taxon>Embryophyta</taxon>
        <taxon>Tracheophyta</taxon>
        <taxon>Spermatophyta</taxon>
        <taxon>Magnoliopsida</taxon>
        <taxon>eudicotyledons</taxon>
        <taxon>Gunneridae</taxon>
        <taxon>Pentapetalae</taxon>
        <taxon>rosids</taxon>
        <taxon>fabids</taxon>
        <taxon>Malpighiales</taxon>
        <taxon>Salicaceae</taxon>
        <taxon>Saliceae</taxon>
        <taxon>Populus</taxon>
    </lineage>
</organism>
<keyword evidence="2" id="KW-1185">Reference proteome</keyword>